<proteinExistence type="predicted"/>
<evidence type="ECO:0000313" key="1">
    <source>
        <dbReference type="EMBL" id="MYN28930.1"/>
    </source>
</evidence>
<keyword evidence="2" id="KW-1185">Reference proteome</keyword>
<evidence type="ECO:0000313" key="2">
    <source>
        <dbReference type="Proteomes" id="UP000642144"/>
    </source>
</evidence>
<reference evidence="1 2" key="1">
    <citation type="submission" date="2019-12" db="EMBL/GenBank/DDBJ databases">
        <title>Novel species isolated from a subtropical stream in China.</title>
        <authorList>
            <person name="Lu H."/>
        </authorList>
    </citation>
    <scope>NUCLEOTIDE SEQUENCE [LARGE SCALE GENOMIC DNA]</scope>
    <source>
        <strain evidence="1 2">CY42W</strain>
    </source>
</reference>
<dbReference type="EMBL" id="WWCT01000019">
    <property type="protein sequence ID" value="MYN28930.1"/>
    <property type="molecule type" value="Genomic_DNA"/>
</dbReference>
<dbReference type="CDD" id="cd00093">
    <property type="entry name" value="HTH_XRE"/>
    <property type="match status" value="1"/>
</dbReference>
<dbReference type="Proteomes" id="UP000642144">
    <property type="component" value="Unassembled WGS sequence"/>
</dbReference>
<dbReference type="InterPro" id="IPR010982">
    <property type="entry name" value="Lambda_DNA-bd_dom_sf"/>
</dbReference>
<accession>A0ABW9W4X2</accession>
<organism evidence="1 2">
    <name type="scientific">Duganella levis</name>
    <dbReference type="NCBI Taxonomy" id="2692169"/>
    <lineage>
        <taxon>Bacteria</taxon>
        <taxon>Pseudomonadati</taxon>
        <taxon>Pseudomonadota</taxon>
        <taxon>Betaproteobacteria</taxon>
        <taxon>Burkholderiales</taxon>
        <taxon>Oxalobacteraceae</taxon>
        <taxon>Telluria group</taxon>
        <taxon>Duganella</taxon>
    </lineage>
</organism>
<dbReference type="InterPro" id="IPR001387">
    <property type="entry name" value="Cro/C1-type_HTH"/>
</dbReference>
<dbReference type="Gene3D" id="1.10.260.40">
    <property type="entry name" value="lambda repressor-like DNA-binding domains"/>
    <property type="match status" value="1"/>
</dbReference>
<name>A0ABW9W4X2_9BURK</name>
<sequence>MPRTKSKYPDECRKIGDRFIYVLEKKLGLSLAEAAAELGYSNPSTLYAIRDGKALPSHEKILAAAEILKSRRNRVIDMNWLFTGVKKPYITAISTDKLDAIDNDIINSLQHMSADQKKALSVLLGN</sequence>
<evidence type="ECO:0008006" key="3">
    <source>
        <dbReference type="Google" id="ProtNLM"/>
    </source>
</evidence>
<gene>
    <name evidence="1" type="ORF">GTP69_21230</name>
</gene>
<protein>
    <recommendedName>
        <fullName evidence="3">Helix-turn-helix domain-containing protein</fullName>
    </recommendedName>
</protein>
<dbReference type="RefSeq" id="WP_161056716.1">
    <property type="nucleotide sequence ID" value="NZ_WWCT01000019.1"/>
</dbReference>
<dbReference type="SUPFAM" id="SSF47413">
    <property type="entry name" value="lambda repressor-like DNA-binding domains"/>
    <property type="match status" value="1"/>
</dbReference>
<comment type="caution">
    <text evidence="1">The sequence shown here is derived from an EMBL/GenBank/DDBJ whole genome shotgun (WGS) entry which is preliminary data.</text>
</comment>